<dbReference type="PANTHER" id="PTHR11640">
    <property type="entry name" value="NEPHRIN"/>
    <property type="match status" value="1"/>
</dbReference>
<feature type="transmembrane region" description="Helical" evidence="13">
    <location>
        <begin position="503"/>
        <end position="535"/>
    </location>
</feature>
<dbReference type="SMART" id="SM00408">
    <property type="entry name" value="IGc2"/>
    <property type="match status" value="2"/>
</dbReference>
<dbReference type="GO" id="GO:0005886">
    <property type="term" value="C:plasma membrane"/>
    <property type="evidence" value="ECO:0007669"/>
    <property type="project" value="UniProtKB-SubCell"/>
</dbReference>
<comment type="caution">
    <text evidence="15">The sequence shown here is derived from an EMBL/GenBank/DDBJ whole genome shotgun (WGS) entry which is preliminary data.</text>
</comment>
<keyword evidence="5 13" id="KW-0812">Transmembrane</keyword>
<dbReference type="GO" id="GO:0050839">
    <property type="term" value="F:cell adhesion molecule binding"/>
    <property type="evidence" value="ECO:0007669"/>
    <property type="project" value="TreeGrafter"/>
</dbReference>
<evidence type="ECO:0000256" key="1">
    <source>
        <dbReference type="ARBA" id="ARBA00004236"/>
    </source>
</evidence>
<dbReference type="GO" id="GO:0098609">
    <property type="term" value="P:cell-cell adhesion"/>
    <property type="evidence" value="ECO:0007669"/>
    <property type="project" value="TreeGrafter"/>
</dbReference>
<reference evidence="16" key="1">
    <citation type="journal article" date="2017" name="bioRxiv">
        <title>Comparative analysis of the genomes of Stylophora pistillata and Acropora digitifera provides evidence for extensive differences between species of corals.</title>
        <authorList>
            <person name="Voolstra C.R."/>
            <person name="Li Y."/>
            <person name="Liew Y.J."/>
            <person name="Baumgarten S."/>
            <person name="Zoccola D."/>
            <person name="Flot J.-F."/>
            <person name="Tambutte S."/>
            <person name="Allemand D."/>
            <person name="Aranda M."/>
        </authorList>
    </citation>
    <scope>NUCLEOTIDE SEQUENCE [LARGE SCALE GENOMIC DNA]</scope>
</reference>
<dbReference type="InterPro" id="IPR003598">
    <property type="entry name" value="Ig_sub2"/>
</dbReference>
<evidence type="ECO:0000256" key="4">
    <source>
        <dbReference type="ARBA" id="ARBA00022475"/>
    </source>
</evidence>
<feature type="transmembrane region" description="Helical" evidence="13">
    <location>
        <begin position="99"/>
        <end position="117"/>
    </location>
</feature>
<dbReference type="InterPro" id="IPR017441">
    <property type="entry name" value="Protein_kinase_ATP_BS"/>
</dbReference>
<dbReference type="Gene3D" id="3.30.200.20">
    <property type="entry name" value="Phosphorylase Kinase, domain 1"/>
    <property type="match status" value="1"/>
</dbReference>
<evidence type="ECO:0000313" key="16">
    <source>
        <dbReference type="Proteomes" id="UP000225706"/>
    </source>
</evidence>
<dbReference type="PROSITE" id="PS00107">
    <property type="entry name" value="PROTEIN_KINASE_ATP"/>
    <property type="match status" value="1"/>
</dbReference>
<evidence type="ECO:0000256" key="10">
    <source>
        <dbReference type="ARBA" id="ARBA00023180"/>
    </source>
</evidence>
<evidence type="ECO:0000313" key="15">
    <source>
        <dbReference type="EMBL" id="PFX12337.1"/>
    </source>
</evidence>
<dbReference type="InterPro" id="IPR011009">
    <property type="entry name" value="Kinase-like_dom_sf"/>
</dbReference>
<dbReference type="GO" id="GO:0005911">
    <property type="term" value="C:cell-cell junction"/>
    <property type="evidence" value="ECO:0007669"/>
    <property type="project" value="TreeGrafter"/>
</dbReference>
<dbReference type="InterPro" id="IPR013783">
    <property type="entry name" value="Ig-like_fold"/>
</dbReference>
<feature type="domain" description="Ig-like" evidence="14">
    <location>
        <begin position="868"/>
        <end position="958"/>
    </location>
</feature>
<keyword evidence="15" id="KW-0675">Receptor</keyword>
<dbReference type="InterPro" id="IPR051275">
    <property type="entry name" value="Cell_adhesion_signaling"/>
</dbReference>
<evidence type="ECO:0000259" key="14">
    <source>
        <dbReference type="PROSITE" id="PS50835"/>
    </source>
</evidence>
<dbReference type="InterPro" id="IPR003599">
    <property type="entry name" value="Ig_sub"/>
</dbReference>
<evidence type="ECO:0000256" key="8">
    <source>
        <dbReference type="ARBA" id="ARBA00023136"/>
    </source>
</evidence>
<dbReference type="PANTHER" id="PTHR11640:SF31">
    <property type="entry name" value="IRREGULAR CHIASM C-ROUGHEST PROTEIN-RELATED"/>
    <property type="match status" value="1"/>
</dbReference>
<comment type="subcellular location">
    <subcellularLocation>
        <location evidence="1">Cell membrane</location>
    </subcellularLocation>
    <subcellularLocation>
        <location evidence="2">Membrane</location>
        <topology evidence="2">Single-pass type I membrane protein</topology>
    </subcellularLocation>
</comment>
<keyword evidence="15" id="KW-0418">Kinase</keyword>
<evidence type="ECO:0000256" key="9">
    <source>
        <dbReference type="ARBA" id="ARBA00023157"/>
    </source>
</evidence>
<dbReference type="InterPro" id="IPR020635">
    <property type="entry name" value="Tyr_kinase_cat_dom"/>
</dbReference>
<dbReference type="Pfam" id="PF13927">
    <property type="entry name" value="Ig_3"/>
    <property type="match status" value="1"/>
</dbReference>
<dbReference type="FunFam" id="2.60.40.10:FF:000005">
    <property type="entry name" value="Neuronal cell adhesion molecule"/>
    <property type="match status" value="1"/>
</dbReference>
<dbReference type="OrthoDB" id="5989927at2759"/>
<dbReference type="AlphaFoldDB" id="A0A2B4R7K3"/>
<proteinExistence type="predicted"/>
<evidence type="ECO:0000256" key="13">
    <source>
        <dbReference type="SAM" id="Phobius"/>
    </source>
</evidence>
<dbReference type="GO" id="GO:0005524">
    <property type="term" value="F:ATP binding"/>
    <property type="evidence" value="ECO:0007669"/>
    <property type="project" value="UniProtKB-UniRule"/>
</dbReference>
<evidence type="ECO:0000256" key="11">
    <source>
        <dbReference type="ARBA" id="ARBA00023319"/>
    </source>
</evidence>
<protein>
    <recommendedName>
        <fullName evidence="3">receptor protein-tyrosine kinase</fullName>
        <ecNumber evidence="3">2.7.10.1</ecNumber>
    </recommendedName>
</protein>
<dbReference type="GO" id="GO:0004714">
    <property type="term" value="F:transmembrane receptor protein tyrosine kinase activity"/>
    <property type="evidence" value="ECO:0007669"/>
    <property type="project" value="UniProtKB-EC"/>
</dbReference>
<dbReference type="Proteomes" id="UP000225706">
    <property type="component" value="Unassembled WGS sequence"/>
</dbReference>
<dbReference type="SMART" id="SM00219">
    <property type="entry name" value="TyrKc"/>
    <property type="match status" value="1"/>
</dbReference>
<name>A0A2B4R7K3_STYPI</name>
<dbReference type="InterPro" id="IPR001245">
    <property type="entry name" value="Ser-Thr/Tyr_kinase_cat_dom"/>
</dbReference>
<sequence>MQATNFVINQHENADLHTVADETSLEGPDSELSQDTRDLIDSSNLILVRVNTSPGEFGEREFDTRIKERPTKRDLDNINQTIAELMKQNQASPGENPFSYIWIANCVLYSVVVAFLINKGWKKQRSETFASSAKQKWKRVYEEQEVEVRKKISIAQTELEHIKENRKITKNGKRNRAALKKECKGRSAAKLASFIVKQKAKLRKLKRGFSRSQKNDEARLLNQQFQADACKVFAASESKLSRVMKSVRAAVEDVGLIWNPKKCAVAYFKRGVCVAESTGLPMFDGKVKIPMLEDEEGEVVYRDKLETRLTKLREARMEGAVEEQKWQGKLITARKEGGDLNTEQCFWWLSKWRTCPTHTIAEDPGLIETSPPWYSPTKPQLVYEGAHAQAFWDVPLHGEFQDLRANRVDARIVNHQEKKVIVMEMSCPWVSNRQKKTSEKTMKYASLRWEMKQKYPGYDISQYNIIVDVLGCWSTEVEVALKELVGRRQRDVLKKMQRACLSVTLNIACSVGIIVGAVCGSVAALAVAGLLVWWACRKRRRNRQCTEEVAMSGRSFGNSSNETRGNTNIAVKLPKPSESHYMALDDRTRSQVTVDTSPLSSEQISEYASLNQYTLSWEIARENVTVRQIVGKGAFGQVAKATVVKLQGRAKKTLVAVKMLKENASESEKKDLLSELELMKQLKPHPHVIKLLGCVTKSDGGSVTWYEPAPVRTTSNPADVLPVFIVPVYEGKPATLNWSYSLTLGLDLGGIRFKNVRLVKINSDGSAGPVGDNFPRWLSVSSTIGTVSLSISAVTVADDKANGEFSCEGQNVKTEEVQVTESDILAEVDIQEFVRVTQGLQGTFRIVAKNVHAFQLSLKFTCDCFNAPVPTNISGFNGSTTVLKGNNLQLTCVAVGRPEPNITWTKEETGNQGNTDVLSKGKVLTITKISRNDSGTFSCTAYNGFGKAESQTVYVKVTYPAKILTSKFQAEYIVGLNQSVTLNCTAEGKPPPTNAWTPCGSGQVCDKSTLDLLNVCNDVNYTCEVANIHGNDSKTANVYIGGDVINTTIILKTDSCKDGLNKSSVEEAVHIT</sequence>
<evidence type="ECO:0000256" key="12">
    <source>
        <dbReference type="PROSITE-ProRule" id="PRU10141"/>
    </source>
</evidence>
<keyword evidence="8 13" id="KW-0472">Membrane</keyword>
<evidence type="ECO:0000256" key="2">
    <source>
        <dbReference type="ARBA" id="ARBA00004479"/>
    </source>
</evidence>
<dbReference type="SMART" id="SM00409">
    <property type="entry name" value="IG"/>
    <property type="match status" value="3"/>
</dbReference>
<keyword evidence="6" id="KW-0677">Repeat</keyword>
<dbReference type="InterPro" id="IPR007110">
    <property type="entry name" value="Ig-like_dom"/>
</dbReference>
<keyword evidence="12" id="KW-0547">Nucleotide-binding</keyword>
<keyword evidence="16" id="KW-1185">Reference proteome</keyword>
<evidence type="ECO:0000256" key="5">
    <source>
        <dbReference type="ARBA" id="ARBA00022692"/>
    </source>
</evidence>
<dbReference type="EC" id="2.7.10.1" evidence="3"/>
<dbReference type="SUPFAM" id="SSF56112">
    <property type="entry name" value="Protein kinase-like (PK-like)"/>
    <property type="match status" value="1"/>
</dbReference>
<keyword evidence="15" id="KW-0808">Transferase</keyword>
<evidence type="ECO:0000256" key="3">
    <source>
        <dbReference type="ARBA" id="ARBA00011902"/>
    </source>
</evidence>
<feature type="domain" description="Ig-like" evidence="14">
    <location>
        <begin position="960"/>
        <end position="1039"/>
    </location>
</feature>
<evidence type="ECO:0000256" key="7">
    <source>
        <dbReference type="ARBA" id="ARBA00022989"/>
    </source>
</evidence>
<dbReference type="Gene3D" id="2.60.40.10">
    <property type="entry name" value="Immunoglobulins"/>
    <property type="match status" value="2"/>
</dbReference>
<keyword evidence="4" id="KW-1003">Cell membrane</keyword>
<dbReference type="SUPFAM" id="SSF48726">
    <property type="entry name" value="Immunoglobulin"/>
    <property type="match status" value="2"/>
</dbReference>
<keyword evidence="10" id="KW-0325">Glycoprotein</keyword>
<feature type="binding site" evidence="12">
    <location>
        <position position="658"/>
    </location>
    <ligand>
        <name>ATP</name>
        <dbReference type="ChEBI" id="CHEBI:30616"/>
    </ligand>
</feature>
<accession>A0A2B4R7K3</accession>
<keyword evidence="9" id="KW-1015">Disulfide bond</keyword>
<dbReference type="EMBL" id="LSMT01001430">
    <property type="protein sequence ID" value="PFX12337.1"/>
    <property type="molecule type" value="Genomic_DNA"/>
</dbReference>
<evidence type="ECO:0000256" key="6">
    <source>
        <dbReference type="ARBA" id="ARBA00022737"/>
    </source>
</evidence>
<dbReference type="PROSITE" id="PS50835">
    <property type="entry name" value="IG_LIKE"/>
    <property type="match status" value="2"/>
</dbReference>
<dbReference type="InterPro" id="IPR036179">
    <property type="entry name" value="Ig-like_dom_sf"/>
</dbReference>
<dbReference type="Pfam" id="PF07714">
    <property type="entry name" value="PK_Tyr_Ser-Thr"/>
    <property type="match status" value="1"/>
</dbReference>
<keyword evidence="11" id="KW-0393">Immunoglobulin domain</keyword>
<keyword evidence="7 13" id="KW-1133">Transmembrane helix</keyword>
<gene>
    <name evidence="15" type="primary">Ret</name>
    <name evidence="15" type="ORF">AWC38_SpisGene23726</name>
</gene>
<keyword evidence="12" id="KW-0067">ATP-binding</keyword>
<organism evidence="15 16">
    <name type="scientific">Stylophora pistillata</name>
    <name type="common">Smooth cauliflower coral</name>
    <dbReference type="NCBI Taxonomy" id="50429"/>
    <lineage>
        <taxon>Eukaryota</taxon>
        <taxon>Metazoa</taxon>
        <taxon>Cnidaria</taxon>
        <taxon>Anthozoa</taxon>
        <taxon>Hexacorallia</taxon>
        <taxon>Scleractinia</taxon>
        <taxon>Astrocoeniina</taxon>
        <taxon>Pocilloporidae</taxon>
        <taxon>Stylophora</taxon>
    </lineage>
</organism>